<dbReference type="InterPro" id="IPR011608">
    <property type="entry name" value="PRD"/>
</dbReference>
<dbReference type="SMART" id="SM01061">
    <property type="entry name" value="CAT_RBD"/>
    <property type="match status" value="1"/>
</dbReference>
<dbReference type="GO" id="GO:0006355">
    <property type="term" value="P:regulation of DNA-templated transcription"/>
    <property type="evidence" value="ECO:0007669"/>
    <property type="project" value="InterPro"/>
</dbReference>
<evidence type="ECO:0000313" key="4">
    <source>
        <dbReference type="Proteomes" id="UP000179524"/>
    </source>
</evidence>
<dbReference type="Pfam" id="PF00874">
    <property type="entry name" value="PRD"/>
    <property type="match status" value="2"/>
</dbReference>
<keyword evidence="1" id="KW-0677">Repeat</keyword>
<dbReference type="OrthoDB" id="9813552at2"/>
<dbReference type="SUPFAM" id="SSF63520">
    <property type="entry name" value="PTS-regulatory domain, PRD"/>
    <property type="match status" value="2"/>
</dbReference>
<dbReference type="PANTHER" id="PTHR30185">
    <property type="entry name" value="CRYPTIC BETA-GLUCOSIDE BGL OPERON ANTITERMINATOR"/>
    <property type="match status" value="1"/>
</dbReference>
<reference evidence="3 4" key="1">
    <citation type="submission" date="2016-10" db="EMBL/GenBank/DDBJ databases">
        <title>Draft genome sequences of four alkaliphilic bacteria belonging to the Anaerobacillus genus.</title>
        <authorList>
            <person name="Bassil N.M."/>
            <person name="Lloyd J.R."/>
        </authorList>
    </citation>
    <scope>NUCLEOTIDE SEQUENCE [LARGE SCALE GENOMIC DNA]</scope>
    <source>
        <strain evidence="3 4">DSM 18345</strain>
    </source>
</reference>
<evidence type="ECO:0000259" key="2">
    <source>
        <dbReference type="PROSITE" id="PS51372"/>
    </source>
</evidence>
<sequence>MEETLTVTKVLNNNVIITTCELNKETVVIHKGIGFGKKQGDQILVKDVDKVFTLKDEKEQEQYKMLVPFLDESFIGLMNDIILYIQRSVKGDLNEHIHVALTDHIAFTISRIKRGLALKNPFLQETKTLYPREFEIAKEVVKMINEHTNLELPETEIGFIALHIHSAETFKSISEINRHSQLIHQLITLIEQSLNVTIDKEGLNYLRLVRHLRFTIERVKKGEAFEEPTQLKRVLQKDYPLCYNLAWKVIKVMQQSLKRPVFEAEAVYLAIHLQRLSSKSE</sequence>
<dbReference type="Gene3D" id="2.30.24.10">
    <property type="entry name" value="CAT RNA-binding domain"/>
    <property type="match status" value="1"/>
</dbReference>
<dbReference type="Gene3D" id="1.10.1790.10">
    <property type="entry name" value="PRD domain"/>
    <property type="match status" value="1"/>
</dbReference>
<gene>
    <name evidence="3" type="ORF">BKP37_10615</name>
</gene>
<dbReference type="InterPro" id="IPR036634">
    <property type="entry name" value="PRD_sf"/>
</dbReference>
<dbReference type="InterPro" id="IPR036650">
    <property type="entry name" value="CAT_RNA-bd_dom_sf"/>
</dbReference>
<dbReference type="PROSITE" id="PS51372">
    <property type="entry name" value="PRD_2"/>
    <property type="match status" value="2"/>
</dbReference>
<dbReference type="RefSeq" id="WP_071309605.1">
    <property type="nucleotide sequence ID" value="NZ_MLQR01000028.1"/>
</dbReference>
<dbReference type="SUPFAM" id="SSF50151">
    <property type="entry name" value="SacY-like RNA-binding domain"/>
    <property type="match status" value="1"/>
</dbReference>
<protein>
    <submittedName>
        <fullName evidence="3">PtsGHI operon antiterminator</fullName>
    </submittedName>
</protein>
<proteinExistence type="predicted"/>
<accession>A0A1S2LM73</accession>
<organism evidence="3 4">
    <name type="scientific">Anaerobacillus alkalilacustris</name>
    <dbReference type="NCBI Taxonomy" id="393763"/>
    <lineage>
        <taxon>Bacteria</taxon>
        <taxon>Bacillati</taxon>
        <taxon>Bacillota</taxon>
        <taxon>Bacilli</taxon>
        <taxon>Bacillales</taxon>
        <taxon>Bacillaceae</taxon>
        <taxon>Anaerobacillus</taxon>
    </lineage>
</organism>
<dbReference type="NCBIfam" id="NF047357">
    <property type="entry name" value="antiterm_GlcT"/>
    <property type="match status" value="1"/>
</dbReference>
<dbReference type="AlphaFoldDB" id="A0A1S2LM73"/>
<dbReference type="PANTHER" id="PTHR30185:SF16">
    <property type="entry name" value="PROTEIN GLCT"/>
    <property type="match status" value="1"/>
</dbReference>
<keyword evidence="4" id="KW-1185">Reference proteome</keyword>
<dbReference type="Gene3D" id="1.20.58.1950">
    <property type="match status" value="1"/>
</dbReference>
<feature type="domain" description="PRD" evidence="2">
    <location>
        <begin position="69"/>
        <end position="174"/>
    </location>
</feature>
<evidence type="ECO:0000256" key="1">
    <source>
        <dbReference type="ARBA" id="ARBA00022737"/>
    </source>
</evidence>
<dbReference type="Gene3D" id="1.20.890.100">
    <property type="match status" value="1"/>
</dbReference>
<dbReference type="InterPro" id="IPR050661">
    <property type="entry name" value="BglG_antiterminators"/>
</dbReference>
<evidence type="ECO:0000313" key="3">
    <source>
        <dbReference type="EMBL" id="OIJ13456.1"/>
    </source>
</evidence>
<dbReference type="Proteomes" id="UP000179524">
    <property type="component" value="Unassembled WGS sequence"/>
</dbReference>
<comment type="caution">
    <text evidence="3">The sequence shown here is derived from an EMBL/GenBank/DDBJ whole genome shotgun (WGS) entry which is preliminary data.</text>
</comment>
<dbReference type="Pfam" id="PF03123">
    <property type="entry name" value="CAT_RBD"/>
    <property type="match status" value="1"/>
</dbReference>
<name>A0A1S2LM73_9BACI</name>
<dbReference type="EMBL" id="MLQR01000028">
    <property type="protein sequence ID" value="OIJ13456.1"/>
    <property type="molecule type" value="Genomic_DNA"/>
</dbReference>
<feature type="domain" description="PRD" evidence="2">
    <location>
        <begin position="175"/>
        <end position="281"/>
    </location>
</feature>
<dbReference type="InterPro" id="IPR004341">
    <property type="entry name" value="CAT_RNA-bd_dom"/>
</dbReference>
<dbReference type="GO" id="GO:0003723">
    <property type="term" value="F:RNA binding"/>
    <property type="evidence" value="ECO:0007669"/>
    <property type="project" value="InterPro"/>
</dbReference>